<keyword evidence="4 7" id="KW-0812">Transmembrane</keyword>
<evidence type="ECO:0000256" key="1">
    <source>
        <dbReference type="ARBA" id="ARBA00004651"/>
    </source>
</evidence>
<evidence type="ECO:0000256" key="6">
    <source>
        <dbReference type="ARBA" id="ARBA00023136"/>
    </source>
</evidence>
<comment type="caution">
    <text evidence="8">The sequence shown here is derived from an EMBL/GenBank/DDBJ whole genome shotgun (WGS) entry which is preliminary data.</text>
</comment>
<evidence type="ECO:0000313" key="8">
    <source>
        <dbReference type="EMBL" id="MCP1170571.1"/>
    </source>
</evidence>
<evidence type="ECO:0000256" key="3">
    <source>
        <dbReference type="ARBA" id="ARBA00022475"/>
    </source>
</evidence>
<keyword evidence="9" id="KW-1185">Reference proteome</keyword>
<comment type="similarity">
    <text evidence="2">Belongs to the polysaccharide synthase family.</text>
</comment>
<feature type="transmembrane region" description="Helical" evidence="7">
    <location>
        <begin position="42"/>
        <end position="65"/>
    </location>
</feature>
<dbReference type="RefSeq" id="WP_253335284.1">
    <property type="nucleotide sequence ID" value="NZ_JAMYXC010000313.1"/>
</dbReference>
<feature type="transmembrane region" description="Helical" evidence="7">
    <location>
        <begin position="364"/>
        <end position="387"/>
    </location>
</feature>
<proteinExistence type="inferred from homology"/>
<organism evidence="8 9">
    <name type="scientific">Limimaricola litoreus</name>
    <dbReference type="NCBI Taxonomy" id="2955316"/>
    <lineage>
        <taxon>Bacteria</taxon>
        <taxon>Pseudomonadati</taxon>
        <taxon>Pseudomonadota</taxon>
        <taxon>Alphaproteobacteria</taxon>
        <taxon>Rhodobacterales</taxon>
        <taxon>Paracoccaceae</taxon>
        <taxon>Limimaricola</taxon>
    </lineage>
</organism>
<keyword evidence="3" id="KW-1003">Cell membrane</keyword>
<dbReference type="PANTHER" id="PTHR30250">
    <property type="entry name" value="PST FAMILY PREDICTED COLANIC ACID TRANSPORTER"/>
    <property type="match status" value="1"/>
</dbReference>
<feature type="transmembrane region" description="Helical" evidence="7">
    <location>
        <begin position="435"/>
        <end position="455"/>
    </location>
</feature>
<feature type="transmembrane region" description="Helical" evidence="7">
    <location>
        <begin position="227"/>
        <end position="245"/>
    </location>
</feature>
<feature type="transmembrane region" description="Helical" evidence="7">
    <location>
        <begin position="321"/>
        <end position="343"/>
    </location>
</feature>
<evidence type="ECO:0000256" key="2">
    <source>
        <dbReference type="ARBA" id="ARBA00007430"/>
    </source>
</evidence>
<evidence type="ECO:0000256" key="4">
    <source>
        <dbReference type="ARBA" id="ARBA00022692"/>
    </source>
</evidence>
<sequence length="470" mass="49801">MARAFLFNAGSLGASRTLLALSQILVLPVVSRYLTPSEFGDVAIAMSIVVFAQMLSDAGMGRSLIRQPSYDPAEWNSVFWLLAAVGTLLTLGIAALAPVWAALFDRPALLWLVAVLSVLPFLNALTAVATAHMEREGRFPRLALIRVGAGVAGLVTVLVLSVFGAGAWSLVGQQVVIAMVQSLGTWIQSSFRPSRPHNFVPLGGHIRFATDNIGVSLLFSAQRQGPILLIGGILGAVPAGLFSMSQRFLTLPRNAIAGPVSQVVFVRIAKAQAAREEVAEIYVASCRVLAVAVFPPMAVLAGSGGSLFPFLLSDTWASASVIFALAAPGVMIDTATASVGVMLQALDRTRLRLRMIAERTLLRTIAVAIALPFGIEAVALALTLFSIAYLPRYLWFAARVAPINGSAVLDAMTIGALASAIGWVAMLYSAQFYGAWQLLGLSCVTLLLTWVLAILPQMSRLHRAASILSP</sequence>
<dbReference type="InterPro" id="IPR050833">
    <property type="entry name" value="Poly_Biosynth_Transport"/>
</dbReference>
<dbReference type="EMBL" id="JAMYXC010000313">
    <property type="protein sequence ID" value="MCP1170571.1"/>
    <property type="molecule type" value="Genomic_DNA"/>
</dbReference>
<keyword evidence="6 7" id="KW-0472">Membrane</keyword>
<dbReference type="Proteomes" id="UP001139477">
    <property type="component" value="Unassembled WGS sequence"/>
</dbReference>
<dbReference type="GO" id="GO:0005886">
    <property type="term" value="C:plasma membrane"/>
    <property type="evidence" value="ECO:0007669"/>
    <property type="project" value="UniProtKB-SubCell"/>
</dbReference>
<dbReference type="PANTHER" id="PTHR30250:SF10">
    <property type="entry name" value="LIPOPOLYSACCHARIDE BIOSYNTHESIS PROTEIN WZXC"/>
    <property type="match status" value="1"/>
</dbReference>
<evidence type="ECO:0000256" key="5">
    <source>
        <dbReference type="ARBA" id="ARBA00022989"/>
    </source>
</evidence>
<feature type="transmembrane region" description="Helical" evidence="7">
    <location>
        <begin position="77"/>
        <end position="103"/>
    </location>
</feature>
<reference evidence="8" key="1">
    <citation type="submission" date="2022-06" db="EMBL/GenBank/DDBJ databases">
        <title>Limimaricola sediminis sp. nov., isolated from an intertidal sediment.</title>
        <authorList>
            <person name="Shao X."/>
        </authorList>
    </citation>
    <scope>NUCLEOTIDE SEQUENCE</scope>
    <source>
        <strain evidence="8">ASW11-118</strain>
    </source>
</reference>
<feature type="transmembrane region" description="Helical" evidence="7">
    <location>
        <begin position="109"/>
        <end position="131"/>
    </location>
</feature>
<evidence type="ECO:0000313" key="9">
    <source>
        <dbReference type="Proteomes" id="UP001139477"/>
    </source>
</evidence>
<feature type="transmembrane region" description="Helical" evidence="7">
    <location>
        <begin position="143"/>
        <end position="164"/>
    </location>
</feature>
<dbReference type="AlphaFoldDB" id="A0A9X2FY23"/>
<dbReference type="Pfam" id="PF13440">
    <property type="entry name" value="Polysacc_synt_3"/>
    <property type="match status" value="1"/>
</dbReference>
<accession>A0A9X2FY23</accession>
<feature type="transmembrane region" description="Helical" evidence="7">
    <location>
        <begin position="407"/>
        <end position="428"/>
    </location>
</feature>
<name>A0A9X2FY23_9RHOB</name>
<evidence type="ECO:0000256" key="7">
    <source>
        <dbReference type="SAM" id="Phobius"/>
    </source>
</evidence>
<keyword evidence="5 7" id="KW-1133">Transmembrane helix</keyword>
<gene>
    <name evidence="8" type="ORF">NHG85_18875</name>
</gene>
<comment type="subcellular location">
    <subcellularLocation>
        <location evidence="1">Cell membrane</location>
        <topology evidence="1">Multi-pass membrane protein</topology>
    </subcellularLocation>
</comment>
<protein>
    <submittedName>
        <fullName evidence="8">Oligosaccharide flippase family protein</fullName>
    </submittedName>
</protein>
<feature type="transmembrane region" description="Helical" evidence="7">
    <location>
        <begin position="281"/>
        <end position="301"/>
    </location>
</feature>